<dbReference type="NCBIfam" id="TIGR00765">
    <property type="entry name" value="yihY_not_rbn"/>
    <property type="match status" value="1"/>
</dbReference>
<organism evidence="7 8">
    <name type="scientific">Nocardioides jishulii</name>
    <dbReference type="NCBI Taxonomy" id="2575440"/>
    <lineage>
        <taxon>Bacteria</taxon>
        <taxon>Bacillati</taxon>
        <taxon>Actinomycetota</taxon>
        <taxon>Actinomycetes</taxon>
        <taxon>Propionibacteriales</taxon>
        <taxon>Nocardioidaceae</taxon>
        <taxon>Nocardioides</taxon>
    </lineage>
</organism>
<feature type="transmembrane region" description="Helical" evidence="6">
    <location>
        <begin position="35"/>
        <end position="57"/>
    </location>
</feature>
<accession>A0A4U2YHS1</accession>
<dbReference type="GO" id="GO:0005886">
    <property type="term" value="C:plasma membrane"/>
    <property type="evidence" value="ECO:0007669"/>
    <property type="project" value="UniProtKB-SubCell"/>
</dbReference>
<sequence>MSLAQGSTAQRVAYVARRTVFTFLDRRALDLAASLTYYSVLALFPAIVALSALLGVVGHSEDSVDLVLEVLRPVVSGETLRTVEGPVRGLAESPLAGPALAVGLAGALWSASAYVNAFSRAMNTIHDVEEGRPFWELRPVMLLVTVVSLVLVAIATVLLLVSGRLARSLGDVVGLGDTAVRVWTIVQWPGVAAAAMVLIGMLYRVTPNVQRPRLRWISSGALVALGTWLLASFGLSVYVSNFASYDRTYGSLAGVVIGLLFLWVSNVALLVGALLDVEVQRVKQLDRGLPAEERLQLPLRDTRKIERTRERYAALVDEARSWREQAASHPRDEAGSDPT</sequence>
<evidence type="ECO:0000313" key="8">
    <source>
        <dbReference type="Proteomes" id="UP000307808"/>
    </source>
</evidence>
<evidence type="ECO:0000256" key="4">
    <source>
        <dbReference type="ARBA" id="ARBA00022989"/>
    </source>
</evidence>
<name>A0A4U2YHS1_9ACTN</name>
<feature type="transmembrane region" description="Helical" evidence="6">
    <location>
        <begin position="182"/>
        <end position="204"/>
    </location>
</feature>
<comment type="subcellular location">
    <subcellularLocation>
        <location evidence="1">Cell membrane</location>
        <topology evidence="1">Multi-pass membrane protein</topology>
    </subcellularLocation>
</comment>
<keyword evidence="4 6" id="KW-1133">Transmembrane helix</keyword>
<dbReference type="InterPro" id="IPR017039">
    <property type="entry name" value="Virul_fac_BrkB"/>
</dbReference>
<protein>
    <submittedName>
        <fullName evidence="7">YihY/virulence factor BrkB family protein</fullName>
    </submittedName>
</protein>
<dbReference type="PANTHER" id="PTHR30213:SF0">
    <property type="entry name" value="UPF0761 MEMBRANE PROTEIN YIHY"/>
    <property type="match status" value="1"/>
</dbReference>
<gene>
    <name evidence="7" type="ORF">FC770_13905</name>
</gene>
<keyword evidence="5 6" id="KW-0472">Membrane</keyword>
<evidence type="ECO:0000256" key="6">
    <source>
        <dbReference type="SAM" id="Phobius"/>
    </source>
</evidence>
<reference evidence="7 8" key="1">
    <citation type="submission" date="2019-04" db="EMBL/GenBank/DDBJ databases">
        <authorList>
            <person name="Dong K."/>
        </authorList>
    </citation>
    <scope>NUCLEOTIDE SEQUENCE [LARGE SCALE GENOMIC DNA]</scope>
    <source>
        <strain evidence="8">dk3543</strain>
    </source>
</reference>
<dbReference type="PIRSF" id="PIRSF035875">
    <property type="entry name" value="RNase_BN"/>
    <property type="match status" value="1"/>
</dbReference>
<dbReference type="PANTHER" id="PTHR30213">
    <property type="entry name" value="INNER MEMBRANE PROTEIN YHJD"/>
    <property type="match status" value="1"/>
</dbReference>
<evidence type="ECO:0000256" key="1">
    <source>
        <dbReference type="ARBA" id="ARBA00004651"/>
    </source>
</evidence>
<dbReference type="Pfam" id="PF03631">
    <property type="entry name" value="Virul_fac_BrkB"/>
    <property type="match status" value="1"/>
</dbReference>
<dbReference type="OrthoDB" id="9781030at2"/>
<keyword evidence="8" id="KW-1185">Reference proteome</keyword>
<keyword evidence="2" id="KW-1003">Cell membrane</keyword>
<dbReference type="AlphaFoldDB" id="A0A4U2YHS1"/>
<comment type="caution">
    <text evidence="7">The sequence shown here is derived from an EMBL/GenBank/DDBJ whole genome shotgun (WGS) entry which is preliminary data.</text>
</comment>
<feature type="transmembrane region" description="Helical" evidence="6">
    <location>
        <begin position="216"/>
        <end position="239"/>
    </location>
</feature>
<dbReference type="RefSeq" id="WP_137066923.1">
    <property type="nucleotide sequence ID" value="NZ_CP040748.1"/>
</dbReference>
<evidence type="ECO:0000256" key="2">
    <source>
        <dbReference type="ARBA" id="ARBA00022475"/>
    </source>
</evidence>
<evidence type="ECO:0000256" key="5">
    <source>
        <dbReference type="ARBA" id="ARBA00023136"/>
    </source>
</evidence>
<evidence type="ECO:0000313" key="7">
    <source>
        <dbReference type="EMBL" id="TKI60616.1"/>
    </source>
</evidence>
<evidence type="ECO:0000256" key="3">
    <source>
        <dbReference type="ARBA" id="ARBA00022692"/>
    </source>
</evidence>
<keyword evidence="3 6" id="KW-0812">Transmembrane</keyword>
<feature type="transmembrane region" description="Helical" evidence="6">
    <location>
        <begin position="251"/>
        <end position="275"/>
    </location>
</feature>
<feature type="transmembrane region" description="Helical" evidence="6">
    <location>
        <begin position="140"/>
        <end position="162"/>
    </location>
</feature>
<dbReference type="EMBL" id="SZPY01000004">
    <property type="protein sequence ID" value="TKI60616.1"/>
    <property type="molecule type" value="Genomic_DNA"/>
</dbReference>
<feature type="transmembrane region" description="Helical" evidence="6">
    <location>
        <begin position="95"/>
        <end position="119"/>
    </location>
</feature>
<proteinExistence type="predicted"/>
<dbReference type="Proteomes" id="UP000307808">
    <property type="component" value="Unassembled WGS sequence"/>
</dbReference>